<feature type="region of interest" description="Disordered" evidence="1">
    <location>
        <begin position="404"/>
        <end position="424"/>
    </location>
</feature>
<accession>A0A897NG04</accession>
<dbReference type="GeneID" id="68860461"/>
<feature type="compositionally biased region" description="Polar residues" evidence="1">
    <location>
        <begin position="276"/>
        <end position="285"/>
    </location>
</feature>
<feature type="region of interest" description="Disordered" evidence="1">
    <location>
        <begin position="322"/>
        <end position="347"/>
    </location>
</feature>
<protein>
    <submittedName>
        <fullName evidence="4">Putative membrane-associated or secreted trancriptional regulator</fullName>
    </submittedName>
</protein>
<sequence>MVRWSSVLAVVFVLVVGAVAVVGLPTGAATDQWSSAVTIDQQSAVAVEQAGVQSQSGLETGLLASPGEFTSTTHRLTVYANGSVRWTDRHTRPLENDSEIDAYEAYAADFNSRETELYTQFRRTAAQLTATGAETTGRPMNASHFSRRAYVAETGESGFTLGTQGVVEMSFMWSNFTQQSGRQLRIGDLFTNGLSLGPDRRLVVETSDDLQFVEVEPEPDSTSGPNATASQTIVWNGEHEFSPYRPLIRLAVASTDLTVTETPGSTDTSDGETDSPNDGTRTPSGANDEGGVFPWLPVSAVVLIVVGGASGVWYLVRHNSVPSSETTASGQPQAGQATETEPIESDEILSDDNRVKSLLEDHGGRMRQSEIVEATGWSKSKVSMLLSDMEDEDEITKIRVGRENIVSLPGHEPDAAGSPFEDDQ</sequence>
<feature type="region of interest" description="Disordered" evidence="1">
    <location>
        <begin position="259"/>
        <end position="291"/>
    </location>
</feature>
<dbReference type="InterPro" id="IPR055767">
    <property type="entry name" value="DUF7343"/>
</dbReference>
<evidence type="ECO:0000313" key="4">
    <source>
        <dbReference type="EMBL" id="QSG11364.1"/>
    </source>
</evidence>
<reference evidence="4" key="1">
    <citation type="submission" date="2020-11" db="EMBL/GenBank/DDBJ databases">
        <title>Carbohydrate-dependent, anaerobic sulfur respiration: A novel catabolism in halophilic archaea.</title>
        <authorList>
            <person name="Sorokin D.Y."/>
            <person name="Messina E."/>
            <person name="Smedile F."/>
            <person name="La Cono V."/>
            <person name="Hallsworth J.E."/>
            <person name="Yakimov M.M."/>
        </authorList>
    </citation>
    <scope>NUCLEOTIDE SEQUENCE</scope>
    <source>
        <strain evidence="4">HSR-Bgl</strain>
    </source>
</reference>
<evidence type="ECO:0000259" key="3">
    <source>
        <dbReference type="Pfam" id="PF24036"/>
    </source>
</evidence>
<dbReference type="Pfam" id="PF24036">
    <property type="entry name" value="DUF7345"/>
    <property type="match status" value="1"/>
</dbReference>
<name>A0A897NG04_9EURY</name>
<dbReference type="InterPro" id="IPR036390">
    <property type="entry name" value="WH_DNA-bd_sf"/>
</dbReference>
<dbReference type="InterPro" id="IPR055769">
    <property type="entry name" value="DUF7345"/>
</dbReference>
<dbReference type="AlphaFoldDB" id="A0A897NG04"/>
<dbReference type="InterPro" id="IPR011991">
    <property type="entry name" value="ArsR-like_HTH"/>
</dbReference>
<evidence type="ECO:0000259" key="2">
    <source>
        <dbReference type="Pfam" id="PF24034"/>
    </source>
</evidence>
<proteinExistence type="predicted"/>
<dbReference type="Pfam" id="PF24034">
    <property type="entry name" value="DUF7343"/>
    <property type="match status" value="1"/>
</dbReference>
<dbReference type="SUPFAM" id="SSF46785">
    <property type="entry name" value="Winged helix' DNA-binding domain"/>
    <property type="match status" value="1"/>
</dbReference>
<dbReference type="EMBL" id="CP064789">
    <property type="protein sequence ID" value="QSG11364.1"/>
    <property type="molecule type" value="Genomic_DNA"/>
</dbReference>
<organism evidence="4 5">
    <name type="scientific">Halapricum desulfuricans</name>
    <dbReference type="NCBI Taxonomy" id="2841257"/>
    <lineage>
        <taxon>Archaea</taxon>
        <taxon>Methanobacteriati</taxon>
        <taxon>Methanobacteriota</taxon>
        <taxon>Stenosarchaea group</taxon>
        <taxon>Halobacteria</taxon>
        <taxon>Halobacteriales</taxon>
        <taxon>Haloarculaceae</taxon>
        <taxon>Halapricum</taxon>
    </lineage>
</organism>
<evidence type="ECO:0000256" key="1">
    <source>
        <dbReference type="SAM" id="MobiDB-lite"/>
    </source>
</evidence>
<gene>
    <name evidence="4" type="ORF">HSBGL_0935</name>
</gene>
<dbReference type="CDD" id="cd00090">
    <property type="entry name" value="HTH_ARSR"/>
    <property type="match status" value="1"/>
</dbReference>
<dbReference type="Proteomes" id="UP000663305">
    <property type="component" value="Chromosome"/>
</dbReference>
<feature type="domain" description="DUF7343" evidence="2">
    <location>
        <begin position="348"/>
        <end position="409"/>
    </location>
</feature>
<feature type="domain" description="DUF7345" evidence="3">
    <location>
        <begin position="76"/>
        <end position="208"/>
    </location>
</feature>
<evidence type="ECO:0000313" key="5">
    <source>
        <dbReference type="Proteomes" id="UP000663305"/>
    </source>
</evidence>
<feature type="compositionally biased region" description="Polar residues" evidence="1">
    <location>
        <begin position="322"/>
        <end position="339"/>
    </location>
</feature>
<feature type="compositionally biased region" description="Polar residues" evidence="1">
    <location>
        <begin position="259"/>
        <end position="268"/>
    </location>
</feature>
<dbReference type="RefSeq" id="WP_229125899.1">
    <property type="nucleotide sequence ID" value="NZ_CP064789.1"/>
</dbReference>